<comment type="caution">
    <text evidence="2">The sequence shown here is derived from an EMBL/GenBank/DDBJ whole genome shotgun (WGS) entry which is preliminary data.</text>
</comment>
<organism evidence="2">
    <name type="scientific">Tanacetum cinerariifolium</name>
    <name type="common">Dalmatian daisy</name>
    <name type="synonym">Chrysanthemum cinerariifolium</name>
    <dbReference type="NCBI Taxonomy" id="118510"/>
    <lineage>
        <taxon>Eukaryota</taxon>
        <taxon>Viridiplantae</taxon>
        <taxon>Streptophyta</taxon>
        <taxon>Embryophyta</taxon>
        <taxon>Tracheophyta</taxon>
        <taxon>Spermatophyta</taxon>
        <taxon>Magnoliopsida</taxon>
        <taxon>eudicotyledons</taxon>
        <taxon>Gunneridae</taxon>
        <taxon>Pentapetalae</taxon>
        <taxon>asterids</taxon>
        <taxon>campanulids</taxon>
        <taxon>Asterales</taxon>
        <taxon>Asteraceae</taxon>
        <taxon>Asteroideae</taxon>
        <taxon>Anthemideae</taxon>
        <taxon>Anthemidinae</taxon>
        <taxon>Tanacetum</taxon>
    </lineage>
</organism>
<gene>
    <name evidence="2" type="ORF">Tci_891684</name>
</gene>
<name>A0A699U956_TANCI</name>
<feature type="region of interest" description="Disordered" evidence="1">
    <location>
        <begin position="1"/>
        <end position="33"/>
    </location>
</feature>
<feature type="compositionally biased region" description="Polar residues" evidence="1">
    <location>
        <begin position="9"/>
        <end position="23"/>
    </location>
</feature>
<dbReference type="AlphaFoldDB" id="A0A699U956"/>
<accession>A0A699U956</accession>
<evidence type="ECO:0000256" key="1">
    <source>
        <dbReference type="SAM" id="MobiDB-lite"/>
    </source>
</evidence>
<protein>
    <submittedName>
        <fullName evidence="2">Uncharacterized protein</fullName>
    </submittedName>
</protein>
<feature type="non-terminal residue" evidence="2">
    <location>
        <position position="1"/>
    </location>
</feature>
<evidence type="ECO:0000313" key="2">
    <source>
        <dbReference type="EMBL" id="GFD19715.1"/>
    </source>
</evidence>
<dbReference type="EMBL" id="BKCJ011316702">
    <property type="protein sequence ID" value="GFD19715.1"/>
    <property type="molecule type" value="Genomic_DNA"/>
</dbReference>
<reference evidence="2" key="1">
    <citation type="journal article" date="2019" name="Sci. Rep.">
        <title>Draft genome of Tanacetum cinerariifolium, the natural source of mosquito coil.</title>
        <authorList>
            <person name="Yamashiro T."/>
            <person name="Shiraishi A."/>
            <person name="Satake H."/>
            <person name="Nakayama K."/>
        </authorList>
    </citation>
    <scope>NUCLEOTIDE SEQUENCE</scope>
</reference>
<sequence length="33" mass="3383">PSEPATGSAGRSTIGTQSRQLSASEYAFAEEPV</sequence>
<proteinExistence type="predicted"/>